<dbReference type="AlphaFoldDB" id="A0A0C2D7D4"/>
<feature type="domain" description="IFT80/172/WDR35 TPR" evidence="1">
    <location>
        <begin position="99"/>
        <end position="157"/>
    </location>
</feature>
<dbReference type="Proteomes" id="UP000054047">
    <property type="component" value="Unassembled WGS sequence"/>
</dbReference>
<evidence type="ECO:0000313" key="2">
    <source>
        <dbReference type="EMBL" id="KIH58022.1"/>
    </source>
</evidence>
<dbReference type="GO" id="GO:0005929">
    <property type="term" value="C:cilium"/>
    <property type="evidence" value="ECO:0007669"/>
    <property type="project" value="TreeGrafter"/>
</dbReference>
<reference evidence="2 3" key="1">
    <citation type="submission" date="2013-12" db="EMBL/GenBank/DDBJ databases">
        <title>Draft genome of the parsitic nematode Ancylostoma duodenale.</title>
        <authorList>
            <person name="Mitreva M."/>
        </authorList>
    </citation>
    <scope>NUCLEOTIDE SEQUENCE [LARGE SCALE GENOMIC DNA]</scope>
    <source>
        <strain evidence="2 3">Zhejiang</strain>
    </source>
</reference>
<dbReference type="Pfam" id="PF23387">
    <property type="entry name" value="TPR_IFT80_172"/>
    <property type="match status" value="1"/>
</dbReference>
<sequence>MLQSYQPYFRFTDNVISLRRSDGSIVTTTIPPFSGSLLQYAAQSKWDQAIRLCRHVKVGYPTYSHHTEMNYSFRAKPPGQYLQAWPLLHKTFTPPKSHTAEKVKMLAEARTHSNKEVRNAIMVLLAGKVSEADSLLEKGGSVYRAVMLNIIMLRWSRYSLDFPYTLN</sequence>
<dbReference type="EMBL" id="KN733633">
    <property type="protein sequence ID" value="KIH58022.1"/>
    <property type="molecule type" value="Genomic_DNA"/>
</dbReference>
<dbReference type="OrthoDB" id="408728at2759"/>
<dbReference type="PANTHER" id="PTHR24098">
    <property type="entry name" value="OUTER SEGMENT 5"/>
    <property type="match status" value="1"/>
</dbReference>
<evidence type="ECO:0000259" key="1">
    <source>
        <dbReference type="Pfam" id="PF23387"/>
    </source>
</evidence>
<dbReference type="GO" id="GO:0060271">
    <property type="term" value="P:cilium assembly"/>
    <property type="evidence" value="ECO:0007669"/>
    <property type="project" value="TreeGrafter"/>
</dbReference>
<dbReference type="GO" id="GO:0030992">
    <property type="term" value="C:intraciliary transport particle B"/>
    <property type="evidence" value="ECO:0007669"/>
    <property type="project" value="TreeGrafter"/>
</dbReference>
<protein>
    <recommendedName>
        <fullName evidence="1">IFT80/172/WDR35 TPR domain-containing protein</fullName>
    </recommendedName>
</protein>
<organism evidence="2 3">
    <name type="scientific">Ancylostoma duodenale</name>
    <dbReference type="NCBI Taxonomy" id="51022"/>
    <lineage>
        <taxon>Eukaryota</taxon>
        <taxon>Metazoa</taxon>
        <taxon>Ecdysozoa</taxon>
        <taxon>Nematoda</taxon>
        <taxon>Chromadorea</taxon>
        <taxon>Rhabditida</taxon>
        <taxon>Rhabditina</taxon>
        <taxon>Rhabditomorpha</taxon>
        <taxon>Strongyloidea</taxon>
        <taxon>Ancylostomatidae</taxon>
        <taxon>Ancylostomatinae</taxon>
        <taxon>Ancylostoma</taxon>
    </lineage>
</organism>
<evidence type="ECO:0000313" key="3">
    <source>
        <dbReference type="Proteomes" id="UP000054047"/>
    </source>
</evidence>
<gene>
    <name evidence="2" type="ORF">ANCDUO_11782</name>
</gene>
<dbReference type="PANTHER" id="PTHR24098:SF0">
    <property type="entry name" value="OUTER SEGMENT 5"/>
    <property type="match status" value="1"/>
</dbReference>
<accession>A0A0C2D7D4</accession>
<proteinExistence type="predicted"/>
<name>A0A0C2D7D4_9BILA</name>
<keyword evidence="3" id="KW-1185">Reference proteome</keyword>
<dbReference type="InterPro" id="IPR056157">
    <property type="entry name" value="TPR_IFT80_172_dom"/>
</dbReference>